<dbReference type="Proteomes" id="UP000031575">
    <property type="component" value="Unassembled WGS sequence"/>
</dbReference>
<accession>A0A0C2IQQ7</accession>
<comment type="caution">
    <text evidence="1">The sequence shown here is derived from an EMBL/GenBank/DDBJ whole genome shotgun (WGS) entry which is preliminary data.</text>
</comment>
<gene>
    <name evidence="1" type="ORF">SPBR_02136</name>
</gene>
<dbReference type="AlphaFoldDB" id="A0A0C2IQQ7"/>
<evidence type="ECO:0000313" key="2">
    <source>
        <dbReference type="Proteomes" id="UP000031575"/>
    </source>
</evidence>
<dbReference type="RefSeq" id="XP_040619376.1">
    <property type="nucleotide sequence ID" value="XM_040760443.1"/>
</dbReference>
<dbReference type="HOGENOM" id="CLU_2238332_0_0_1"/>
<sequence>MVLSPTYCNLWKEGHVGEALDRGRKRVGAQNVFFEHASCLTRFSLDTATEAPHVVWIGETTGGFVQQRLALGAADMQRKSHISENTSVVAKEDCASWDGLSSHHS</sequence>
<protein>
    <submittedName>
        <fullName evidence="1">Uncharacterized protein</fullName>
    </submittedName>
</protein>
<dbReference type="VEuPathDB" id="FungiDB:SPBR_02136"/>
<organism evidence="1 2">
    <name type="scientific">Sporothrix brasiliensis 5110</name>
    <dbReference type="NCBI Taxonomy" id="1398154"/>
    <lineage>
        <taxon>Eukaryota</taxon>
        <taxon>Fungi</taxon>
        <taxon>Dikarya</taxon>
        <taxon>Ascomycota</taxon>
        <taxon>Pezizomycotina</taxon>
        <taxon>Sordariomycetes</taxon>
        <taxon>Sordariomycetidae</taxon>
        <taxon>Ophiostomatales</taxon>
        <taxon>Ophiostomataceae</taxon>
        <taxon>Sporothrix</taxon>
    </lineage>
</organism>
<keyword evidence="2" id="KW-1185">Reference proteome</keyword>
<name>A0A0C2IQQ7_9PEZI</name>
<dbReference type="GeneID" id="63675364"/>
<evidence type="ECO:0000313" key="1">
    <source>
        <dbReference type="EMBL" id="KIH91366.1"/>
    </source>
</evidence>
<proteinExistence type="predicted"/>
<reference evidence="1 2" key="1">
    <citation type="journal article" date="2014" name="BMC Genomics">
        <title>Comparative genomics of the major fungal agents of human and animal Sporotrichosis: Sporothrix schenckii and Sporothrix brasiliensis.</title>
        <authorList>
            <person name="Teixeira M.M."/>
            <person name="de Almeida L.G."/>
            <person name="Kubitschek-Barreira P."/>
            <person name="Alves F.L."/>
            <person name="Kioshima E.S."/>
            <person name="Abadio A.K."/>
            <person name="Fernandes L."/>
            <person name="Derengowski L.S."/>
            <person name="Ferreira K.S."/>
            <person name="Souza R.C."/>
            <person name="Ruiz J.C."/>
            <person name="de Andrade N.C."/>
            <person name="Paes H.C."/>
            <person name="Nicola A.M."/>
            <person name="Albuquerque P."/>
            <person name="Gerber A.L."/>
            <person name="Martins V.P."/>
            <person name="Peconick L.D."/>
            <person name="Neto A.V."/>
            <person name="Chaucanez C.B."/>
            <person name="Silva P.A."/>
            <person name="Cunha O.L."/>
            <person name="de Oliveira F.F."/>
            <person name="dos Santos T.C."/>
            <person name="Barros A.L."/>
            <person name="Soares M.A."/>
            <person name="de Oliveira L.M."/>
            <person name="Marini M.M."/>
            <person name="Villalobos-Duno H."/>
            <person name="Cunha M.M."/>
            <person name="de Hoog S."/>
            <person name="da Silveira J.F."/>
            <person name="Henrissat B."/>
            <person name="Nino-Vega G.A."/>
            <person name="Cisalpino P.S."/>
            <person name="Mora-Montes H.M."/>
            <person name="Almeida S.R."/>
            <person name="Stajich J.E."/>
            <person name="Lopes-Bezerra L.M."/>
            <person name="Vasconcelos A.T."/>
            <person name="Felipe M.S."/>
        </authorList>
    </citation>
    <scope>NUCLEOTIDE SEQUENCE [LARGE SCALE GENOMIC DNA]</scope>
    <source>
        <strain evidence="1 2">5110</strain>
    </source>
</reference>
<dbReference type="EMBL" id="AWTV01000007">
    <property type="protein sequence ID" value="KIH91366.1"/>
    <property type="molecule type" value="Genomic_DNA"/>
</dbReference>